<evidence type="ECO:0000256" key="7">
    <source>
        <dbReference type="ARBA" id="ARBA00047899"/>
    </source>
</evidence>
<name>F4Y0M6_9CYAN</name>
<evidence type="ECO:0000313" key="12">
    <source>
        <dbReference type="EMBL" id="EGJ29650.1"/>
    </source>
</evidence>
<dbReference type="HOGENOM" id="CLU_334888_0_0_3"/>
<dbReference type="RefSeq" id="WP_008189300.1">
    <property type="nucleotide sequence ID" value="NZ_GL890968.1"/>
</dbReference>
<evidence type="ECO:0000256" key="5">
    <source>
        <dbReference type="ARBA" id="ARBA00022777"/>
    </source>
</evidence>
<dbReference type="SMART" id="SM01080">
    <property type="entry name" value="CHASE2"/>
    <property type="match status" value="1"/>
</dbReference>
<dbReference type="InterPro" id="IPR011009">
    <property type="entry name" value="Kinase-like_dom_sf"/>
</dbReference>
<dbReference type="GO" id="GO:0005524">
    <property type="term" value="F:ATP binding"/>
    <property type="evidence" value="ECO:0007669"/>
    <property type="project" value="UniProtKB-KW"/>
</dbReference>
<feature type="domain" description="Protein kinase" evidence="11">
    <location>
        <begin position="495"/>
        <end position="757"/>
    </location>
</feature>
<evidence type="ECO:0000313" key="13">
    <source>
        <dbReference type="Proteomes" id="UP000003959"/>
    </source>
</evidence>
<dbReference type="InterPro" id="IPR000719">
    <property type="entry name" value="Prot_kinase_dom"/>
</dbReference>
<dbReference type="Gene3D" id="3.30.200.20">
    <property type="entry name" value="Phosphorylase Kinase, domain 1"/>
    <property type="match status" value="1"/>
</dbReference>
<feature type="transmembrane region" description="Helical" evidence="10">
    <location>
        <begin position="398"/>
        <end position="417"/>
    </location>
</feature>
<evidence type="ECO:0000256" key="4">
    <source>
        <dbReference type="ARBA" id="ARBA00022741"/>
    </source>
</evidence>
<proteinExistence type="predicted"/>
<dbReference type="Pfam" id="PF05226">
    <property type="entry name" value="CHASE2"/>
    <property type="match status" value="1"/>
</dbReference>
<dbReference type="eggNOG" id="COG0515">
    <property type="taxonomic scope" value="Bacteria"/>
</dbReference>
<organism evidence="12 13">
    <name type="scientific">Moorena producens 3L</name>
    <dbReference type="NCBI Taxonomy" id="489825"/>
    <lineage>
        <taxon>Bacteria</taxon>
        <taxon>Bacillati</taxon>
        <taxon>Cyanobacteriota</taxon>
        <taxon>Cyanophyceae</taxon>
        <taxon>Coleofasciculales</taxon>
        <taxon>Coleofasciculaceae</taxon>
        <taxon>Moorena</taxon>
    </lineage>
</organism>
<evidence type="ECO:0000256" key="1">
    <source>
        <dbReference type="ARBA" id="ARBA00012513"/>
    </source>
</evidence>
<protein>
    <recommendedName>
        <fullName evidence="1">non-specific serine/threonine protein kinase</fullName>
        <ecNumber evidence="1">2.7.11.1</ecNumber>
    </recommendedName>
</protein>
<keyword evidence="2 12" id="KW-0723">Serine/threonine-protein kinase</keyword>
<keyword evidence="10" id="KW-0472">Membrane</keyword>
<keyword evidence="3" id="KW-0808">Transferase</keyword>
<keyword evidence="5 12" id="KW-0418">Kinase</keyword>
<evidence type="ECO:0000256" key="9">
    <source>
        <dbReference type="SAM" id="MobiDB-lite"/>
    </source>
</evidence>
<reference evidence="13" key="1">
    <citation type="journal article" date="2011" name="Proc. Natl. Acad. Sci. U.S.A.">
        <title>Genomic insights into the physiology and ecology of the marine filamentous cyanobacterium Lyngbya majuscula.</title>
        <authorList>
            <person name="Jones A.C."/>
            <person name="Monroe E.A."/>
            <person name="Podell S."/>
            <person name="Hess W.R."/>
            <person name="Klages S."/>
            <person name="Esquenazi E."/>
            <person name="Niessen S."/>
            <person name="Hoover H."/>
            <person name="Rothmann M."/>
            <person name="Lasken R.S."/>
            <person name="Yates J.R.III."/>
            <person name="Reinhardt R."/>
            <person name="Kube M."/>
            <person name="Burkart M.D."/>
            <person name="Allen E.E."/>
            <person name="Dorrestein P.C."/>
            <person name="Gerwick W.H."/>
            <person name="Gerwick L."/>
        </authorList>
    </citation>
    <scope>NUCLEOTIDE SEQUENCE [LARGE SCALE GENOMIC DNA]</scope>
    <source>
        <strain evidence="13">3L</strain>
    </source>
</reference>
<keyword evidence="10" id="KW-0812">Transmembrane</keyword>
<evidence type="ECO:0000259" key="11">
    <source>
        <dbReference type="PROSITE" id="PS50011"/>
    </source>
</evidence>
<feature type="transmembrane region" description="Helical" evidence="10">
    <location>
        <begin position="369"/>
        <end position="386"/>
    </location>
</feature>
<evidence type="ECO:0000256" key="10">
    <source>
        <dbReference type="SAM" id="Phobius"/>
    </source>
</evidence>
<keyword evidence="10" id="KW-1133">Transmembrane helix</keyword>
<gene>
    <name evidence="12" type="ORF">LYNGBM3L_62100</name>
</gene>
<dbReference type="SMART" id="SM00220">
    <property type="entry name" value="S_TKc"/>
    <property type="match status" value="1"/>
</dbReference>
<comment type="catalytic activity">
    <reaction evidence="7">
        <text>L-threonyl-[protein] + ATP = O-phospho-L-threonyl-[protein] + ADP + H(+)</text>
        <dbReference type="Rhea" id="RHEA:46608"/>
        <dbReference type="Rhea" id="RHEA-COMP:11060"/>
        <dbReference type="Rhea" id="RHEA-COMP:11605"/>
        <dbReference type="ChEBI" id="CHEBI:15378"/>
        <dbReference type="ChEBI" id="CHEBI:30013"/>
        <dbReference type="ChEBI" id="CHEBI:30616"/>
        <dbReference type="ChEBI" id="CHEBI:61977"/>
        <dbReference type="ChEBI" id="CHEBI:456216"/>
        <dbReference type="EC" id="2.7.11.1"/>
    </reaction>
</comment>
<keyword evidence="13" id="KW-1185">Reference proteome</keyword>
<keyword evidence="4" id="KW-0547">Nucleotide-binding</keyword>
<dbReference type="Gene3D" id="1.10.510.10">
    <property type="entry name" value="Transferase(Phosphotransferase) domain 1"/>
    <property type="match status" value="1"/>
</dbReference>
<sequence length="840" mass="94180">MFINPRGWFGKIIPSHTPTQYTDISTNKDTSSQHNTRLNPARLGFILAVFFPLFGAISTARDWEGVQRMERQTQAWFFQLRAPVTPPDNIVILAIDEESLNLNQSYSNDQSQALTDLELIKSWPWKRAAYATAIERLMAAGARSVAVSLVLDSPSSYGEADDQRLREVLKNYGEKVTLAAMYETYETVEGETIKLVKPNSLFETPQLSVGSINYPVEPDGRIYRLANQYPKVWAKNNPELAETSNQLIFKVPSFNEATLAKRPRYAKAAAQDSGLRTKPKAENIFFYGSDVFPSIPFWYVLDDNRWHTRLEDGKSFQDKIVLIGPTASSLPDFHRTPVSDRMAGVEINANAIATLLEGRAIVQAIPNPIHRGVLIFLGVTVVRYLFSRIKRWQVCLGWTVLGVITWGGISYLFFVYGRLILPTAVPLVSMTLSGIFCSAMGAMQDLKNKQQLRQTLKHYVSAPIVQEIISGQDDLRNLLEETEQELFATKLSGRYQIIKRLSAGGFGETFIAEDTQRPGNPTCVVKQLKPASNNPQHWQLARRLFHTEAEILEKLGKHHQIPELLAYFDQNQEFYLVEEFINGHPLSDELPQKPLPEANVIAIVVDILQVLQFVHSHSVIHRDIKPDNLIRRKLDHKLVLIDFGAVKQITNQLHPRRNLTNFTVGIGTKGYMPNEQAVGSPRFNSDIYATGMIAVRSLTGIPPSKLPTDPITGEVIWFDKAQVSPELATVVNKMVRYSFRSRYQSAQEVLEALKPLTTTLPTFSFSSPKSSVVLESEASTVPALQETMVDSDCSSSQKTVPLSESTTVLEEETMPDSDYSSSQKTVPLSESTTVLESDET</sequence>
<dbReference type="Pfam" id="PF00069">
    <property type="entry name" value="Pkinase"/>
    <property type="match status" value="1"/>
</dbReference>
<dbReference type="PANTHER" id="PTHR24363:SF0">
    <property type="entry name" value="SERINE_THREONINE KINASE LIKE DOMAIN CONTAINING 1"/>
    <property type="match status" value="1"/>
</dbReference>
<dbReference type="OrthoDB" id="428645at2"/>
<accession>F4Y0M6</accession>
<dbReference type="Proteomes" id="UP000003959">
    <property type="component" value="Unassembled WGS sequence"/>
</dbReference>
<evidence type="ECO:0000256" key="3">
    <source>
        <dbReference type="ARBA" id="ARBA00022679"/>
    </source>
</evidence>
<evidence type="ECO:0000256" key="8">
    <source>
        <dbReference type="ARBA" id="ARBA00048679"/>
    </source>
</evidence>
<dbReference type="PROSITE" id="PS50011">
    <property type="entry name" value="PROTEIN_KINASE_DOM"/>
    <property type="match status" value="1"/>
</dbReference>
<comment type="catalytic activity">
    <reaction evidence="8">
        <text>L-seryl-[protein] + ATP = O-phospho-L-seryl-[protein] + ADP + H(+)</text>
        <dbReference type="Rhea" id="RHEA:17989"/>
        <dbReference type="Rhea" id="RHEA-COMP:9863"/>
        <dbReference type="Rhea" id="RHEA-COMP:11604"/>
        <dbReference type="ChEBI" id="CHEBI:15378"/>
        <dbReference type="ChEBI" id="CHEBI:29999"/>
        <dbReference type="ChEBI" id="CHEBI:30616"/>
        <dbReference type="ChEBI" id="CHEBI:83421"/>
        <dbReference type="ChEBI" id="CHEBI:456216"/>
        <dbReference type="EC" id="2.7.11.1"/>
    </reaction>
</comment>
<dbReference type="AlphaFoldDB" id="F4Y0M6"/>
<feature type="region of interest" description="Disordered" evidence="9">
    <location>
        <begin position="787"/>
        <end position="840"/>
    </location>
</feature>
<dbReference type="EMBL" id="GL890968">
    <property type="protein sequence ID" value="EGJ29650.1"/>
    <property type="molecule type" value="Genomic_DNA"/>
</dbReference>
<dbReference type="eggNOG" id="COG4252">
    <property type="taxonomic scope" value="Bacteria"/>
</dbReference>
<keyword evidence="6" id="KW-0067">ATP-binding</keyword>
<feature type="compositionally biased region" description="Polar residues" evidence="9">
    <location>
        <begin position="818"/>
        <end position="840"/>
    </location>
</feature>
<dbReference type="PANTHER" id="PTHR24363">
    <property type="entry name" value="SERINE/THREONINE PROTEIN KINASE"/>
    <property type="match status" value="1"/>
</dbReference>
<dbReference type="EC" id="2.7.11.1" evidence="1"/>
<dbReference type="SUPFAM" id="SSF56112">
    <property type="entry name" value="Protein kinase-like (PK-like)"/>
    <property type="match status" value="1"/>
</dbReference>
<evidence type="ECO:0000256" key="2">
    <source>
        <dbReference type="ARBA" id="ARBA00022527"/>
    </source>
</evidence>
<dbReference type="CDD" id="cd14014">
    <property type="entry name" value="STKc_PknB_like"/>
    <property type="match status" value="1"/>
</dbReference>
<evidence type="ECO:0000256" key="6">
    <source>
        <dbReference type="ARBA" id="ARBA00022840"/>
    </source>
</evidence>
<dbReference type="InterPro" id="IPR007890">
    <property type="entry name" value="CHASE2"/>
</dbReference>
<dbReference type="GO" id="GO:0004674">
    <property type="term" value="F:protein serine/threonine kinase activity"/>
    <property type="evidence" value="ECO:0007669"/>
    <property type="project" value="UniProtKB-KW"/>
</dbReference>